<dbReference type="EMBL" id="JH992993">
    <property type="protein sequence ID" value="EKX46584.1"/>
    <property type="molecule type" value="Genomic_DNA"/>
</dbReference>
<name>L1JEM1_GUITC</name>
<feature type="coiled-coil region" evidence="1">
    <location>
        <begin position="742"/>
        <end position="830"/>
    </location>
</feature>
<feature type="coiled-coil region" evidence="1">
    <location>
        <begin position="949"/>
        <end position="1017"/>
    </location>
</feature>
<reference evidence="6" key="2">
    <citation type="submission" date="2012-11" db="EMBL/GenBank/DDBJ databases">
        <authorList>
            <person name="Kuo A."/>
            <person name="Curtis B.A."/>
            <person name="Tanifuji G."/>
            <person name="Burki F."/>
            <person name="Gruber A."/>
            <person name="Irimia M."/>
            <person name="Maruyama S."/>
            <person name="Arias M.C."/>
            <person name="Ball S.G."/>
            <person name="Gile G.H."/>
            <person name="Hirakawa Y."/>
            <person name="Hopkins J.F."/>
            <person name="Rensing S.A."/>
            <person name="Schmutz J."/>
            <person name="Symeonidi A."/>
            <person name="Elias M."/>
            <person name="Eveleigh R.J."/>
            <person name="Herman E.K."/>
            <person name="Klute M.J."/>
            <person name="Nakayama T."/>
            <person name="Obornik M."/>
            <person name="Reyes-Prieto A."/>
            <person name="Armbrust E.V."/>
            <person name="Aves S.J."/>
            <person name="Beiko R.G."/>
            <person name="Coutinho P."/>
            <person name="Dacks J.B."/>
            <person name="Durnford D.G."/>
            <person name="Fast N.M."/>
            <person name="Green B.R."/>
            <person name="Grisdale C."/>
            <person name="Hempe F."/>
            <person name="Henrissat B."/>
            <person name="Hoppner M.P."/>
            <person name="Ishida K.-I."/>
            <person name="Kim E."/>
            <person name="Koreny L."/>
            <person name="Kroth P.G."/>
            <person name="Liu Y."/>
            <person name="Malik S.-B."/>
            <person name="Maier U.G."/>
            <person name="McRose D."/>
            <person name="Mock T."/>
            <person name="Neilson J.A."/>
            <person name="Onodera N.T."/>
            <person name="Poole A.M."/>
            <person name="Pritham E.J."/>
            <person name="Richards T.A."/>
            <person name="Rocap G."/>
            <person name="Roy S.W."/>
            <person name="Sarai C."/>
            <person name="Schaack S."/>
            <person name="Shirato S."/>
            <person name="Slamovits C.H."/>
            <person name="Spencer D.F."/>
            <person name="Suzuki S."/>
            <person name="Worden A.Z."/>
            <person name="Zauner S."/>
            <person name="Barry K."/>
            <person name="Bell C."/>
            <person name="Bharti A.K."/>
            <person name="Crow J.A."/>
            <person name="Grimwood J."/>
            <person name="Kramer R."/>
            <person name="Lindquist E."/>
            <person name="Lucas S."/>
            <person name="Salamov A."/>
            <person name="McFadden G.I."/>
            <person name="Lane C.E."/>
            <person name="Keeling P.J."/>
            <person name="Gray M.W."/>
            <person name="Grigoriev I.V."/>
            <person name="Archibald J.M."/>
        </authorList>
    </citation>
    <scope>NUCLEOTIDE SEQUENCE</scope>
    <source>
        <strain evidence="6">CCMP2712</strain>
    </source>
</reference>
<dbReference type="RefSeq" id="XP_005833564.1">
    <property type="nucleotide sequence ID" value="XM_005833507.1"/>
</dbReference>
<dbReference type="AlphaFoldDB" id="L1JEM1"/>
<accession>L1JEM1</accession>
<sequence>MSVNRATIILAFWYSMLAAENREIGNFYSTLRFDSKPMRLRGGIIQEDLLLSAELEELCQILEGNETTPATLAETQREIAKIADDMRIDMEKFSSRIENMTRREEQWKGRKDDKSETDLGETTEVESRNVSDYFEEIKPDPDNPKNPLLCATMLRQGQPCFDASGLFSDSDEPRKDTVAKLAGWDTEVANLTFKIHGKDVSRREYKAYRRSLRAKGLLTREESSSWSTSSMIYGIDQWEEDINKIRRNEEQARALMAVSLSLQGRPWWNLSFSESSSSLSRVKEKTALVDPASESSEDDSISDLFPNMTAGDWNATINSSLQEKQWNKVLNLHTKMPSIQRFLRRSEEESYRDHGWYREDDGDDDIFIARGDAVSSSSSDRRVQEEVQSLLNISNKEAAEVADDRTYISMSSEPNDGLLERAVDTHSTRVLAADVEERDLDEPMLSCLLHFGVRVMSDSSSSYSTSAPGEYSSSSIRQSDRQFVYSDFSHLSSETRRDLTAWKDNLRQESRLFRDRRNRVDIKNEMWAQDARMEIILKDYPNCTVEEYREVNVDGLAKSPSCHLCFLQIKEGLAQLKSDAVLCCPACFTMFALDTKRDMNRCEFYVAMFVINCKVDEEVSKMEELLEDGFEIDEYRPLWKGERVKAILFTRKKETPGLWIRLAEALGEEVAFGEVKDDEASLLSRFHIDENSLPQIVVVCPKQPEKETVVTYEGPSDFEHILEFLSTSVHGGKRALELRRRVDAQGAEIGSLRAELQEAREALKAAQAEVARLRVAQMGQIEAAKKQLEAELEESRVREDKLVHELQEAKKKLESEGGELRRERESLVLQIKNLEQIQAAVVLLLNSENIDDFFSSKFRPLKAILFTTKSEIPPLWKQLAEAQQQTTSFGVVKHVETELMSSFRLQEQDLPRICVYREGRERGVIYDGEVKLEALISFLQDAFEGGDTMIAMRQEVHAATRRIEELTAELKEARRSLEEAAANEKECASCEGLRALMTEARSRAEALRKLLEGEEKSP</sequence>
<evidence type="ECO:0000313" key="6">
    <source>
        <dbReference type="Proteomes" id="UP000011087"/>
    </source>
</evidence>
<evidence type="ECO:0000313" key="5">
    <source>
        <dbReference type="EnsemblProtists" id="EKX46584"/>
    </source>
</evidence>
<dbReference type="InterPro" id="IPR036249">
    <property type="entry name" value="Thioredoxin-like_sf"/>
</dbReference>
<feature type="chain" id="PRO_5008771216" description="Thioredoxin domain-containing protein" evidence="3">
    <location>
        <begin position="19"/>
        <end position="1018"/>
    </location>
</feature>
<dbReference type="PaxDb" id="55529-EKX46584"/>
<keyword evidence="1" id="KW-0175">Coiled coil</keyword>
<evidence type="ECO:0000313" key="4">
    <source>
        <dbReference type="EMBL" id="EKX46584.1"/>
    </source>
</evidence>
<keyword evidence="6" id="KW-1185">Reference proteome</keyword>
<dbReference type="PANTHER" id="PTHR15967:SF0">
    <property type="entry name" value="E2F-ASSOCIATED PHOSPHOPROTEIN"/>
    <property type="match status" value="1"/>
</dbReference>
<reference evidence="5" key="3">
    <citation type="submission" date="2015-06" db="UniProtKB">
        <authorList>
            <consortium name="EnsemblProtists"/>
        </authorList>
    </citation>
    <scope>IDENTIFICATION</scope>
</reference>
<keyword evidence="3" id="KW-0732">Signal</keyword>
<dbReference type="OrthoDB" id="122464at2759"/>
<dbReference type="InterPro" id="IPR019370">
    <property type="entry name" value="E2F-assoc_phosphoprotein"/>
</dbReference>
<evidence type="ECO:0000256" key="3">
    <source>
        <dbReference type="SAM" id="SignalP"/>
    </source>
</evidence>
<protein>
    <recommendedName>
        <fullName evidence="7">Thioredoxin domain-containing protein</fullName>
    </recommendedName>
</protein>
<evidence type="ECO:0000256" key="2">
    <source>
        <dbReference type="SAM" id="MobiDB-lite"/>
    </source>
</evidence>
<dbReference type="Pfam" id="PF10238">
    <property type="entry name" value="Eapp_C"/>
    <property type="match status" value="1"/>
</dbReference>
<dbReference type="GeneID" id="17303301"/>
<feature type="signal peptide" evidence="3">
    <location>
        <begin position="1"/>
        <end position="18"/>
    </location>
</feature>
<feature type="compositionally biased region" description="Basic and acidic residues" evidence="2">
    <location>
        <begin position="100"/>
        <end position="117"/>
    </location>
</feature>
<dbReference type="STRING" id="905079.L1JEM1"/>
<dbReference type="GO" id="GO:0005634">
    <property type="term" value="C:nucleus"/>
    <property type="evidence" value="ECO:0007669"/>
    <property type="project" value="TreeGrafter"/>
</dbReference>
<evidence type="ECO:0008006" key="7">
    <source>
        <dbReference type="Google" id="ProtNLM"/>
    </source>
</evidence>
<dbReference type="EnsemblProtists" id="EKX46584">
    <property type="protein sequence ID" value="EKX46584"/>
    <property type="gene ID" value="GUITHDRAFT_137982"/>
</dbReference>
<dbReference type="HOGENOM" id="CLU_296556_0_0_1"/>
<dbReference type="Gene3D" id="3.40.30.10">
    <property type="entry name" value="Glutaredoxin"/>
    <property type="match status" value="1"/>
</dbReference>
<gene>
    <name evidence="4" type="ORF">GUITHDRAFT_137982</name>
</gene>
<evidence type="ECO:0000256" key="1">
    <source>
        <dbReference type="SAM" id="Coils"/>
    </source>
</evidence>
<dbReference type="PANTHER" id="PTHR15967">
    <property type="entry name" value="E2F-ASSOCIATED PHOSPHOPROTEIN"/>
    <property type="match status" value="1"/>
</dbReference>
<dbReference type="KEGG" id="gtt:GUITHDRAFT_137982"/>
<organism evidence="4">
    <name type="scientific">Guillardia theta (strain CCMP2712)</name>
    <name type="common">Cryptophyte</name>
    <dbReference type="NCBI Taxonomy" id="905079"/>
    <lineage>
        <taxon>Eukaryota</taxon>
        <taxon>Cryptophyceae</taxon>
        <taxon>Pyrenomonadales</taxon>
        <taxon>Geminigeraceae</taxon>
        <taxon>Guillardia</taxon>
    </lineage>
</organism>
<dbReference type="SUPFAM" id="SSF52833">
    <property type="entry name" value="Thioredoxin-like"/>
    <property type="match status" value="1"/>
</dbReference>
<proteinExistence type="predicted"/>
<feature type="region of interest" description="Disordered" evidence="2">
    <location>
        <begin position="100"/>
        <end position="126"/>
    </location>
</feature>
<dbReference type="Proteomes" id="UP000011087">
    <property type="component" value="Unassembled WGS sequence"/>
</dbReference>
<reference evidence="4 6" key="1">
    <citation type="journal article" date="2012" name="Nature">
        <title>Algal genomes reveal evolutionary mosaicism and the fate of nucleomorphs.</title>
        <authorList>
            <consortium name="DOE Joint Genome Institute"/>
            <person name="Curtis B.A."/>
            <person name="Tanifuji G."/>
            <person name="Burki F."/>
            <person name="Gruber A."/>
            <person name="Irimia M."/>
            <person name="Maruyama S."/>
            <person name="Arias M.C."/>
            <person name="Ball S.G."/>
            <person name="Gile G.H."/>
            <person name="Hirakawa Y."/>
            <person name="Hopkins J.F."/>
            <person name="Kuo A."/>
            <person name="Rensing S.A."/>
            <person name="Schmutz J."/>
            <person name="Symeonidi A."/>
            <person name="Elias M."/>
            <person name="Eveleigh R.J."/>
            <person name="Herman E.K."/>
            <person name="Klute M.J."/>
            <person name="Nakayama T."/>
            <person name="Obornik M."/>
            <person name="Reyes-Prieto A."/>
            <person name="Armbrust E.V."/>
            <person name="Aves S.J."/>
            <person name="Beiko R.G."/>
            <person name="Coutinho P."/>
            <person name="Dacks J.B."/>
            <person name="Durnford D.G."/>
            <person name="Fast N.M."/>
            <person name="Green B.R."/>
            <person name="Grisdale C.J."/>
            <person name="Hempel F."/>
            <person name="Henrissat B."/>
            <person name="Hoppner M.P."/>
            <person name="Ishida K."/>
            <person name="Kim E."/>
            <person name="Koreny L."/>
            <person name="Kroth P.G."/>
            <person name="Liu Y."/>
            <person name="Malik S.B."/>
            <person name="Maier U.G."/>
            <person name="McRose D."/>
            <person name="Mock T."/>
            <person name="Neilson J.A."/>
            <person name="Onodera N.T."/>
            <person name="Poole A.M."/>
            <person name="Pritham E.J."/>
            <person name="Richards T.A."/>
            <person name="Rocap G."/>
            <person name="Roy S.W."/>
            <person name="Sarai C."/>
            <person name="Schaack S."/>
            <person name="Shirato S."/>
            <person name="Slamovits C.H."/>
            <person name="Spencer D.F."/>
            <person name="Suzuki S."/>
            <person name="Worden A.Z."/>
            <person name="Zauner S."/>
            <person name="Barry K."/>
            <person name="Bell C."/>
            <person name="Bharti A.K."/>
            <person name="Crow J.A."/>
            <person name="Grimwood J."/>
            <person name="Kramer R."/>
            <person name="Lindquist E."/>
            <person name="Lucas S."/>
            <person name="Salamov A."/>
            <person name="McFadden G.I."/>
            <person name="Lane C.E."/>
            <person name="Keeling P.J."/>
            <person name="Gray M.W."/>
            <person name="Grigoriev I.V."/>
            <person name="Archibald J.M."/>
        </authorList>
    </citation>
    <scope>NUCLEOTIDE SEQUENCE</scope>
    <source>
        <strain evidence="4 6">CCMP2712</strain>
    </source>
</reference>